<gene>
    <name evidence="3" type="primary">DYN1_1</name>
    <name evidence="3" type="ORF">AAF712_009130</name>
</gene>
<protein>
    <submittedName>
        <fullName evidence="3">Dynein heavy chain</fullName>
    </submittedName>
</protein>
<evidence type="ECO:0000259" key="2">
    <source>
        <dbReference type="Pfam" id="PF12781"/>
    </source>
</evidence>
<dbReference type="Pfam" id="PF12781">
    <property type="entry name" value="AAA_9"/>
    <property type="match status" value="1"/>
</dbReference>
<dbReference type="Gene3D" id="6.10.140.1060">
    <property type="match status" value="1"/>
</dbReference>
<dbReference type="Proteomes" id="UP001437256">
    <property type="component" value="Unassembled WGS sequence"/>
</dbReference>
<feature type="domain" description="Dynein heavy chain ATP-binding dynein motor region" evidence="2">
    <location>
        <begin position="243"/>
        <end position="317"/>
    </location>
</feature>
<feature type="compositionally biased region" description="Basic and acidic residues" evidence="1">
    <location>
        <begin position="63"/>
        <end position="75"/>
    </location>
</feature>
<reference evidence="3 4" key="1">
    <citation type="submission" date="2024-05" db="EMBL/GenBank/DDBJ databases">
        <title>A draft genome resource for the thread blight pathogen Marasmius tenuissimus strain MS-2.</title>
        <authorList>
            <person name="Yulfo-Soto G.E."/>
            <person name="Baruah I.K."/>
            <person name="Amoako-Attah I."/>
            <person name="Bukari Y."/>
            <person name="Meinhardt L.W."/>
            <person name="Bailey B.A."/>
            <person name="Cohen S.P."/>
        </authorList>
    </citation>
    <scope>NUCLEOTIDE SEQUENCE [LARGE SCALE GENOMIC DNA]</scope>
    <source>
        <strain evidence="3 4">MS-2</strain>
    </source>
</reference>
<proteinExistence type="predicted"/>
<dbReference type="Gene3D" id="1.20.920.20">
    <property type="match status" value="2"/>
</dbReference>
<dbReference type="PANTHER" id="PTHR45703">
    <property type="entry name" value="DYNEIN HEAVY CHAIN"/>
    <property type="match status" value="1"/>
</dbReference>
<dbReference type="PANTHER" id="PTHR45703:SF36">
    <property type="entry name" value="DYNEIN HEAVY CHAIN, CYTOPLASMIC"/>
    <property type="match status" value="1"/>
</dbReference>
<dbReference type="EMBL" id="JBBXMP010000070">
    <property type="protein sequence ID" value="KAL0063940.1"/>
    <property type="molecule type" value="Genomic_DNA"/>
</dbReference>
<evidence type="ECO:0000313" key="4">
    <source>
        <dbReference type="Proteomes" id="UP001437256"/>
    </source>
</evidence>
<dbReference type="InterPro" id="IPR026983">
    <property type="entry name" value="DHC"/>
</dbReference>
<evidence type="ECO:0000313" key="3">
    <source>
        <dbReference type="EMBL" id="KAL0063940.1"/>
    </source>
</evidence>
<name>A0ABR2ZRJ1_9AGAR</name>
<organism evidence="3 4">
    <name type="scientific">Marasmius tenuissimus</name>
    <dbReference type="NCBI Taxonomy" id="585030"/>
    <lineage>
        <taxon>Eukaryota</taxon>
        <taxon>Fungi</taxon>
        <taxon>Dikarya</taxon>
        <taxon>Basidiomycota</taxon>
        <taxon>Agaricomycotina</taxon>
        <taxon>Agaricomycetes</taxon>
        <taxon>Agaricomycetidae</taxon>
        <taxon>Agaricales</taxon>
        <taxon>Marasmiineae</taxon>
        <taxon>Marasmiaceae</taxon>
        <taxon>Marasmius</taxon>
    </lineage>
</organism>
<sequence length="496" mass="56861">MHRTVVVNALVYVHSSLHQINRRISRRQGRAERKKAESIGIQPALVEQDKPIHQQPAVAEAESAVKEATADDRQSEGSTGYHSSRHVHPISSFNIEKVTTRPMRDVEKHLLSRPSYNFKSVNRASKSRGPLVKRVLSKVKYSEILDRLTELNDSETRFSLPKGGGDDEEASEGHHRMIVELEAKIATHKEEYALLISETRAIESEMEWVESKFDRGVELLESLSSERGRWESVSRAFNAEIHHSLQSQFLDQVLKVERPDTDEKRTDLMKIQGEFRLRLRTLAKLLLQALNESQGNTLDDDKVIDTLETLKQEAAEVTRKVEETDIIMKEVGEVTAEYLTIAQACSAVFFVLEQLNVVNHFYQFSLRFFHDIFDYVLHHNPNLKTVTDYSQRRDILLNDLFLVVYKRTSRALLHRDRVMLAVLLGQVKLRGVEDIGDELEFLLESGDSVAMTTTPSSSHSLLTPDQALRLESYAKNSLFKPETHLIEHEDEWRAFL</sequence>
<accession>A0ABR2ZRJ1</accession>
<comment type="caution">
    <text evidence="3">The sequence shown here is derived from an EMBL/GenBank/DDBJ whole genome shotgun (WGS) entry which is preliminary data.</text>
</comment>
<dbReference type="Gene3D" id="1.10.8.1220">
    <property type="match status" value="1"/>
</dbReference>
<keyword evidence="4" id="KW-1185">Reference proteome</keyword>
<evidence type="ECO:0000256" key="1">
    <source>
        <dbReference type="SAM" id="MobiDB-lite"/>
    </source>
</evidence>
<dbReference type="InterPro" id="IPR035706">
    <property type="entry name" value="AAA_9"/>
</dbReference>
<feature type="region of interest" description="Disordered" evidence="1">
    <location>
        <begin position="54"/>
        <end position="86"/>
    </location>
</feature>